<dbReference type="Proteomes" id="UP000176755">
    <property type="component" value="Unassembled WGS sequence"/>
</dbReference>
<evidence type="ECO:0000259" key="2">
    <source>
        <dbReference type="Pfam" id="PF02311"/>
    </source>
</evidence>
<dbReference type="AlphaFoldDB" id="A0A1G2E062"/>
<proteinExistence type="predicted"/>
<reference evidence="3 4" key="1">
    <citation type="journal article" date="2016" name="Nat. Commun.">
        <title>Thousands of microbial genomes shed light on interconnected biogeochemical processes in an aquifer system.</title>
        <authorList>
            <person name="Anantharaman K."/>
            <person name="Brown C.T."/>
            <person name="Hug L.A."/>
            <person name="Sharon I."/>
            <person name="Castelle C.J."/>
            <person name="Probst A.J."/>
            <person name="Thomas B.C."/>
            <person name="Singh A."/>
            <person name="Wilkins M.J."/>
            <person name="Karaoz U."/>
            <person name="Brodie E.L."/>
            <person name="Williams K.H."/>
            <person name="Hubbard S.S."/>
            <person name="Banfield J.F."/>
        </authorList>
    </citation>
    <scope>NUCLEOTIDE SEQUENCE [LARGE SCALE GENOMIC DNA]</scope>
</reference>
<dbReference type="EMBL" id="MHLY01000002">
    <property type="protein sequence ID" value="OGZ19052.1"/>
    <property type="molecule type" value="Genomic_DNA"/>
</dbReference>
<comment type="caution">
    <text evidence="3">The sequence shown here is derived from an EMBL/GenBank/DDBJ whole genome shotgun (WGS) entry which is preliminary data.</text>
</comment>
<evidence type="ECO:0000313" key="3">
    <source>
        <dbReference type="EMBL" id="OGZ19052.1"/>
    </source>
</evidence>
<dbReference type="InterPro" id="IPR011051">
    <property type="entry name" value="RmlC_Cupin_sf"/>
</dbReference>
<evidence type="ECO:0000256" key="1">
    <source>
        <dbReference type="ARBA" id="ARBA00023125"/>
    </source>
</evidence>
<name>A0A1G2E062_9BACT</name>
<dbReference type="InterPro" id="IPR014710">
    <property type="entry name" value="RmlC-like_jellyroll"/>
</dbReference>
<evidence type="ECO:0000313" key="4">
    <source>
        <dbReference type="Proteomes" id="UP000176755"/>
    </source>
</evidence>
<dbReference type="Pfam" id="PF02311">
    <property type="entry name" value="AraC_binding"/>
    <property type="match status" value="1"/>
</dbReference>
<dbReference type="Gene3D" id="2.60.120.10">
    <property type="entry name" value="Jelly Rolls"/>
    <property type="match status" value="1"/>
</dbReference>
<organism evidence="3 4">
    <name type="scientific">Candidatus Nealsonbacteria bacterium RBG_13_42_11</name>
    <dbReference type="NCBI Taxonomy" id="1801663"/>
    <lineage>
        <taxon>Bacteria</taxon>
        <taxon>Candidatus Nealsoniibacteriota</taxon>
    </lineage>
</organism>
<dbReference type="SUPFAM" id="SSF51182">
    <property type="entry name" value="RmlC-like cupins"/>
    <property type="match status" value="1"/>
</dbReference>
<gene>
    <name evidence="3" type="ORF">A2175_02505</name>
</gene>
<protein>
    <recommendedName>
        <fullName evidence="2">AraC-type arabinose-binding/dimerisation domain-containing protein</fullName>
    </recommendedName>
</protein>
<keyword evidence="1" id="KW-0238">DNA-binding</keyword>
<accession>A0A1G2E062</accession>
<sequence length="115" mass="12985">MKYSKKQAVIVKPNPNTIVYSYPSDVESLSIAHIKVNGRHPDKKNQYFIEKVCDVLIYIIKGSCKVTINDKVFELRPGDTITIGKNKKYSLEGKTEYLAATSPTYFSEQNLIIPG</sequence>
<dbReference type="InterPro" id="IPR003313">
    <property type="entry name" value="AraC-bd"/>
</dbReference>
<dbReference type="GO" id="GO:0003677">
    <property type="term" value="F:DNA binding"/>
    <property type="evidence" value="ECO:0007669"/>
    <property type="project" value="UniProtKB-KW"/>
</dbReference>
<dbReference type="GO" id="GO:0006355">
    <property type="term" value="P:regulation of DNA-templated transcription"/>
    <property type="evidence" value="ECO:0007669"/>
    <property type="project" value="InterPro"/>
</dbReference>
<feature type="domain" description="AraC-type arabinose-binding/dimerisation" evidence="2">
    <location>
        <begin position="55"/>
        <end position="86"/>
    </location>
</feature>